<comment type="caution">
    <text evidence="3">The sequence shown here is derived from an EMBL/GenBank/DDBJ whole genome shotgun (WGS) entry which is preliminary data.</text>
</comment>
<dbReference type="Proteomes" id="UP000253831">
    <property type="component" value="Unassembled WGS sequence"/>
</dbReference>
<feature type="signal peptide" evidence="1">
    <location>
        <begin position="1"/>
        <end position="25"/>
    </location>
</feature>
<keyword evidence="1" id="KW-0732">Signal</keyword>
<proteinExistence type="predicted"/>
<dbReference type="AlphaFoldDB" id="A0A369XNY3"/>
<dbReference type="NCBIfam" id="TIGR02595">
    <property type="entry name" value="PEP_CTERM"/>
    <property type="match status" value="1"/>
</dbReference>
<dbReference type="InterPro" id="IPR013424">
    <property type="entry name" value="Ice-binding_C"/>
</dbReference>
<sequence>MKFIKQACTIVAAIAAIGASGTASAIMNDWYFNPNGGGLGSAQQINEYLDINGTAFIDIDAGGGGPSFTFTEFGVFNSVQADGNGQLFPLNFPGGNITATFSASGSGTFNSFFSFDAGGKLDIYQNPTNNQYATSLGIYGADLGNHIASFTVLPGGGGLVDASGNPTANGQITVLAYADVGDILLPGYFFDPQGNDLTGSEVLGFAFTNANTVGMPTTLQVSEIICQGAGFTGPGCPSGVGYANSPGDYIFVSNNGQFKLMEVPEPASVALLGLGLLGLAGSRFRRK</sequence>
<feature type="chain" id="PRO_5016680437" evidence="1">
    <location>
        <begin position="26"/>
        <end position="287"/>
    </location>
</feature>
<evidence type="ECO:0000259" key="2">
    <source>
        <dbReference type="Pfam" id="PF07589"/>
    </source>
</evidence>
<dbReference type="Pfam" id="PF07589">
    <property type="entry name" value="PEP-CTERM"/>
    <property type="match status" value="1"/>
</dbReference>
<reference evidence="3 4" key="1">
    <citation type="submission" date="2018-05" db="EMBL/GenBank/DDBJ databases">
        <title>Integrated omic analyses show evidence that a Ca. Accumulibacter phosphatis strain performs denitrification under micro-aerobic conditions.</title>
        <authorList>
            <person name="Camejo P.Y."/>
            <person name="Katherine M.D."/>
            <person name="Daniel N.R."/>
        </authorList>
    </citation>
    <scope>NUCLEOTIDE SEQUENCE [LARGE SCALE GENOMIC DNA]</scope>
    <source>
        <strain evidence="3">UW-LDO-IC</strain>
    </source>
</reference>
<dbReference type="EMBL" id="QPGA01000004">
    <property type="protein sequence ID" value="RDE51861.1"/>
    <property type="molecule type" value="Genomic_DNA"/>
</dbReference>
<evidence type="ECO:0000313" key="4">
    <source>
        <dbReference type="Proteomes" id="UP000253831"/>
    </source>
</evidence>
<organism evidence="3 4">
    <name type="scientific">Candidatus Accumulibacter meliphilus</name>
    <dbReference type="NCBI Taxonomy" id="2211374"/>
    <lineage>
        <taxon>Bacteria</taxon>
        <taxon>Pseudomonadati</taxon>
        <taxon>Pseudomonadota</taxon>
        <taxon>Betaproteobacteria</taxon>
        <taxon>Candidatus Accumulibacter</taxon>
    </lineage>
</organism>
<gene>
    <name evidence="3" type="primary">pepA</name>
    <name evidence="3" type="ORF">DVS81_04365</name>
</gene>
<dbReference type="NCBIfam" id="NF033554">
    <property type="entry name" value="floc_PepA"/>
    <property type="match status" value="1"/>
</dbReference>
<protein>
    <submittedName>
        <fullName evidence="3">Flocculation-associated PEP-CTERM protein PepA</fullName>
    </submittedName>
</protein>
<accession>A0A369XNY3</accession>
<name>A0A369XNY3_9PROT</name>
<feature type="domain" description="Ice-binding protein C-terminal" evidence="2">
    <location>
        <begin position="263"/>
        <end position="286"/>
    </location>
</feature>
<evidence type="ECO:0000256" key="1">
    <source>
        <dbReference type="SAM" id="SignalP"/>
    </source>
</evidence>
<evidence type="ECO:0000313" key="3">
    <source>
        <dbReference type="EMBL" id="RDE51861.1"/>
    </source>
</evidence>